<dbReference type="PANTHER" id="PTHR38038">
    <property type="entry name" value="PENICILLIN-BINDING PROTEIN ACTIVATOR LPOA"/>
    <property type="match status" value="1"/>
</dbReference>
<accession>A0ABS2DNT7</accession>
<feature type="region of interest" description="Disordered" evidence="2">
    <location>
        <begin position="447"/>
        <end position="522"/>
    </location>
</feature>
<dbReference type="InterPro" id="IPR007443">
    <property type="entry name" value="LpoA"/>
</dbReference>
<organism evidence="3 4">
    <name type="scientific">Sutterella massiliensis</name>
    <dbReference type="NCBI Taxonomy" id="1816689"/>
    <lineage>
        <taxon>Bacteria</taxon>
        <taxon>Pseudomonadati</taxon>
        <taxon>Pseudomonadota</taxon>
        <taxon>Betaproteobacteria</taxon>
        <taxon>Burkholderiales</taxon>
        <taxon>Sutterellaceae</taxon>
        <taxon>Sutterella</taxon>
    </lineage>
</organism>
<dbReference type="PANTHER" id="PTHR38038:SF1">
    <property type="entry name" value="PENICILLIN-BINDING PROTEIN ACTIVATOR LPOA"/>
    <property type="match status" value="1"/>
</dbReference>
<dbReference type="Proteomes" id="UP000715095">
    <property type="component" value="Unassembled WGS sequence"/>
</dbReference>
<reference evidence="3 4" key="1">
    <citation type="journal article" date="2021" name="Sci. Rep.">
        <title>The distribution of antibiotic resistance genes in chicken gut microbiota commensals.</title>
        <authorList>
            <person name="Juricova H."/>
            <person name="Matiasovicova J."/>
            <person name="Kubasova T."/>
            <person name="Cejkova D."/>
            <person name="Rychlik I."/>
        </authorList>
    </citation>
    <scope>NUCLEOTIDE SEQUENCE [LARGE SCALE GENOMIC DNA]</scope>
    <source>
        <strain evidence="3 4">An829</strain>
    </source>
</reference>
<proteinExistence type="predicted"/>
<dbReference type="InterPro" id="IPR028082">
    <property type="entry name" value="Peripla_BP_I"/>
</dbReference>
<keyword evidence="1" id="KW-0472">Membrane</keyword>
<feature type="compositionally biased region" description="Polar residues" evidence="2">
    <location>
        <begin position="508"/>
        <end position="522"/>
    </location>
</feature>
<keyword evidence="4" id="KW-1185">Reference proteome</keyword>
<evidence type="ECO:0000256" key="1">
    <source>
        <dbReference type="ARBA" id="ARBA00023136"/>
    </source>
</evidence>
<evidence type="ECO:0000256" key="2">
    <source>
        <dbReference type="SAM" id="MobiDB-lite"/>
    </source>
</evidence>
<sequence length="522" mass="55886">MPTWRPLTIAVLMPQDGSPFMAAAKIVCNGLTAASKTSGQAAEILLIEATSSASLDNQLEAAIASGADVVVGPLERNAVTELAYRESLPLPTVALNVPSQALSGAAPENLIMMSVSTESEANYIAGLAAKALPAASERYGEAKVAIITSSDAWEQRIAEAFEQTLAHANVSYEVIEVTDETLPTLQKRTEPTLTEEEESVFQAKKAQAYKDYPAGTTALKRRIAAINAERRAKIATSEPPFQAALLALDAQSASLVRNRLHQQMRIWATSASNPGDPRESSTASALAYDLDKMVFSDCPIVVRYDAQGFTARFESAMPYSLAAKRLFALGADAYELARLWSSKEQRIQFDGETGHLTLDRQLSPEVLRTPQTIVIQSGELLEAEPEAVAQTRLPHIESPDTAAVSGLTESNASTEAVSPASDKPLVQVDEVFNDVRRTDVKSIVIDPQQSLPDPIPTPMLPAKPKPLPENGTAAQMPSGAAPSPISQDFAPLHRETAVETIPPELSVEPQTDSASTFGQPNH</sequence>
<evidence type="ECO:0000313" key="3">
    <source>
        <dbReference type="EMBL" id="MBM6703038.1"/>
    </source>
</evidence>
<dbReference type="Gene3D" id="3.40.50.2300">
    <property type="match status" value="2"/>
</dbReference>
<dbReference type="SUPFAM" id="SSF53822">
    <property type="entry name" value="Periplasmic binding protein-like I"/>
    <property type="match status" value="1"/>
</dbReference>
<name>A0ABS2DNT7_9BURK</name>
<feature type="compositionally biased region" description="Pro residues" evidence="2">
    <location>
        <begin position="453"/>
        <end position="467"/>
    </location>
</feature>
<dbReference type="EMBL" id="JACJJC010000001">
    <property type="protein sequence ID" value="MBM6703038.1"/>
    <property type="molecule type" value="Genomic_DNA"/>
</dbReference>
<dbReference type="Pfam" id="PF04348">
    <property type="entry name" value="LppC"/>
    <property type="match status" value="1"/>
</dbReference>
<comment type="caution">
    <text evidence="3">The sequence shown here is derived from an EMBL/GenBank/DDBJ whole genome shotgun (WGS) entry which is preliminary data.</text>
</comment>
<evidence type="ECO:0000313" key="4">
    <source>
        <dbReference type="Proteomes" id="UP000715095"/>
    </source>
</evidence>
<gene>
    <name evidence="3" type="ORF">H6A60_00725</name>
</gene>
<protein>
    <submittedName>
        <fullName evidence="3">Penicillin-binding protein activator</fullName>
    </submittedName>
</protein>